<feature type="non-terminal residue" evidence="2">
    <location>
        <position position="1"/>
    </location>
</feature>
<sequence>GGQGRFQRTGDQRVPGERRQGRWPIRGRHDAHPALDRCEEREGACHSAGLFSLPGTPLHRRFGRGSTEAPCLVSQPQGKPRCHDRDKQRVEQRNEQRAGHRYRAGYCRRAPRRRARRRLARTGPGHARICGVPTKHHPQDPAPRPRAEGGI</sequence>
<feature type="compositionally biased region" description="Basic and acidic residues" evidence="1">
    <location>
        <begin position="8"/>
        <end position="20"/>
    </location>
</feature>
<feature type="region of interest" description="Disordered" evidence="1">
    <location>
        <begin position="1"/>
        <end position="30"/>
    </location>
</feature>
<name>A0A6J4V4X4_9BACT</name>
<evidence type="ECO:0000313" key="2">
    <source>
        <dbReference type="EMBL" id="CAA9568670.1"/>
    </source>
</evidence>
<dbReference type="EMBL" id="CADCWJ010000492">
    <property type="protein sequence ID" value="CAA9568670.1"/>
    <property type="molecule type" value="Genomic_DNA"/>
</dbReference>
<protein>
    <submittedName>
        <fullName evidence="2">Uncharacterized protein</fullName>
    </submittedName>
</protein>
<feature type="compositionally biased region" description="Basic and acidic residues" evidence="1">
    <location>
        <begin position="137"/>
        <end position="151"/>
    </location>
</feature>
<evidence type="ECO:0000256" key="1">
    <source>
        <dbReference type="SAM" id="MobiDB-lite"/>
    </source>
</evidence>
<proteinExistence type="predicted"/>
<accession>A0A6J4V4X4</accession>
<reference evidence="2" key="1">
    <citation type="submission" date="2020-02" db="EMBL/GenBank/DDBJ databases">
        <authorList>
            <person name="Meier V. D."/>
        </authorList>
    </citation>
    <scope>NUCLEOTIDE SEQUENCE</scope>
    <source>
        <strain evidence="2">AVDCRST_MAG87</strain>
    </source>
</reference>
<feature type="region of interest" description="Disordered" evidence="1">
    <location>
        <begin position="68"/>
        <end position="151"/>
    </location>
</feature>
<gene>
    <name evidence="2" type="ORF">AVDCRST_MAG87-2194</name>
</gene>
<feature type="non-terminal residue" evidence="2">
    <location>
        <position position="151"/>
    </location>
</feature>
<organism evidence="2">
    <name type="scientific">uncultured Thermomicrobiales bacterium</name>
    <dbReference type="NCBI Taxonomy" id="1645740"/>
    <lineage>
        <taxon>Bacteria</taxon>
        <taxon>Pseudomonadati</taxon>
        <taxon>Thermomicrobiota</taxon>
        <taxon>Thermomicrobia</taxon>
        <taxon>Thermomicrobiales</taxon>
        <taxon>environmental samples</taxon>
    </lineage>
</organism>
<dbReference type="AlphaFoldDB" id="A0A6J4V4X4"/>
<feature type="compositionally biased region" description="Basic and acidic residues" evidence="1">
    <location>
        <begin position="81"/>
        <end position="98"/>
    </location>
</feature>
<feature type="compositionally biased region" description="Basic residues" evidence="1">
    <location>
        <begin position="109"/>
        <end position="120"/>
    </location>
</feature>